<reference evidence="3" key="1">
    <citation type="journal article" date="2021" name="PeerJ">
        <title>Extensive microbial diversity within the chicken gut microbiome revealed by metagenomics and culture.</title>
        <authorList>
            <person name="Gilroy R."/>
            <person name="Ravi A."/>
            <person name="Getino M."/>
            <person name="Pursley I."/>
            <person name="Horton D.L."/>
            <person name="Alikhan N.F."/>
            <person name="Baker D."/>
            <person name="Gharbi K."/>
            <person name="Hall N."/>
            <person name="Watson M."/>
            <person name="Adriaenssens E.M."/>
            <person name="Foster-Nyarko E."/>
            <person name="Jarju S."/>
            <person name="Secka A."/>
            <person name="Antonio M."/>
            <person name="Oren A."/>
            <person name="Chaudhuri R.R."/>
            <person name="La Ragione R."/>
            <person name="Hildebrand F."/>
            <person name="Pallen M.J."/>
        </authorList>
    </citation>
    <scope>NUCLEOTIDE SEQUENCE</scope>
    <source>
        <strain evidence="3">A5-1222</strain>
    </source>
</reference>
<dbReference type="EMBL" id="JAHLFM010000006">
    <property type="protein sequence ID" value="MBU3830608.1"/>
    <property type="molecule type" value="Genomic_DNA"/>
</dbReference>
<evidence type="ECO:0000313" key="4">
    <source>
        <dbReference type="Proteomes" id="UP000824247"/>
    </source>
</evidence>
<dbReference type="PANTHER" id="PTHR39159:SF1">
    <property type="entry name" value="UPF0374 PROTEIN YGAC"/>
    <property type="match status" value="1"/>
</dbReference>
<gene>
    <name evidence="3" type="ORF">H9897_00380</name>
</gene>
<dbReference type="Proteomes" id="UP000824247">
    <property type="component" value="Unassembled WGS sequence"/>
</dbReference>
<accession>A0A9E2KWZ3</accession>
<reference evidence="3" key="2">
    <citation type="submission" date="2021-04" db="EMBL/GenBank/DDBJ databases">
        <authorList>
            <person name="Gilroy R."/>
        </authorList>
    </citation>
    <scope>NUCLEOTIDE SEQUENCE</scope>
    <source>
        <strain evidence="3">A5-1222</strain>
    </source>
</reference>
<evidence type="ECO:0000256" key="1">
    <source>
        <dbReference type="ARBA" id="ARBA00022801"/>
    </source>
</evidence>
<name>A0A9E2KWZ3_9BACT</name>
<proteinExistence type="predicted"/>
<protein>
    <submittedName>
        <fullName evidence="3">DUF402 domain-containing protein</fullName>
    </submittedName>
</protein>
<dbReference type="InterPro" id="IPR007295">
    <property type="entry name" value="DUF402"/>
</dbReference>
<dbReference type="Gene3D" id="2.40.380.10">
    <property type="entry name" value="FomD-like"/>
    <property type="match status" value="1"/>
</dbReference>
<organism evidence="3 4">
    <name type="scientific">Candidatus Ureaplasma intestinipullorum</name>
    <dbReference type="NCBI Taxonomy" id="2838770"/>
    <lineage>
        <taxon>Bacteria</taxon>
        <taxon>Bacillati</taxon>
        <taxon>Mycoplasmatota</taxon>
        <taxon>Mycoplasmoidales</taxon>
        <taxon>Mycoplasmoidaceae</taxon>
        <taxon>Ureaplasma</taxon>
    </lineage>
</organism>
<dbReference type="Pfam" id="PF04167">
    <property type="entry name" value="DUF402"/>
    <property type="match status" value="1"/>
</dbReference>
<evidence type="ECO:0000313" key="3">
    <source>
        <dbReference type="EMBL" id="MBU3830608.1"/>
    </source>
</evidence>
<comment type="caution">
    <text evidence="3">The sequence shown here is derived from an EMBL/GenBank/DDBJ whole genome shotgun (WGS) entry which is preliminary data.</text>
</comment>
<dbReference type="InterPro" id="IPR035930">
    <property type="entry name" value="FomD-like_sf"/>
</dbReference>
<evidence type="ECO:0000259" key="2">
    <source>
        <dbReference type="Pfam" id="PF04167"/>
    </source>
</evidence>
<dbReference type="GO" id="GO:0016787">
    <property type="term" value="F:hydrolase activity"/>
    <property type="evidence" value="ECO:0007669"/>
    <property type="project" value="UniProtKB-KW"/>
</dbReference>
<keyword evidence="1" id="KW-0378">Hydrolase</keyword>
<dbReference type="InterPro" id="IPR050212">
    <property type="entry name" value="Ntdp-like"/>
</dbReference>
<feature type="domain" description="DUF402" evidence="2">
    <location>
        <begin position="28"/>
        <end position="168"/>
    </location>
</feature>
<dbReference type="AlphaFoldDB" id="A0A9E2KWZ3"/>
<dbReference type="PANTHER" id="PTHR39159">
    <property type="match status" value="1"/>
</dbReference>
<dbReference type="SUPFAM" id="SSF159234">
    <property type="entry name" value="FomD-like"/>
    <property type="match status" value="1"/>
</dbReference>
<sequence length="196" mass="24090">MKININSNKKKIDINDHVMVHAYKYKRWLYRTWEYPQVVYMSDEYLIINLKNSRVLTSEENSVRCFSSKISKTSFWYFFPNKWYNFIVSIDESGRLSGYINISSPFIYEEGTIKYYDFDLDFRINFDHSWIEVDIKEFEKNIVKFNYPHELIKIIKDVEKDIINKLDQNFFQQLMNKEKLLKFIKTKEEKYEPWKK</sequence>